<accession>A0A0B2V501</accession>
<evidence type="ECO:0000313" key="4">
    <source>
        <dbReference type="Proteomes" id="UP000031036"/>
    </source>
</evidence>
<evidence type="ECO:0000256" key="1">
    <source>
        <dbReference type="SAM" id="Phobius"/>
    </source>
</evidence>
<keyword evidence="2" id="KW-0732">Signal</keyword>
<dbReference type="EMBL" id="JPKZ01002087">
    <property type="protein sequence ID" value="KHN78516.1"/>
    <property type="molecule type" value="Genomic_DNA"/>
</dbReference>
<protein>
    <submittedName>
        <fullName evidence="3">Uncharacterized protein</fullName>
    </submittedName>
</protein>
<keyword evidence="1" id="KW-0472">Membrane</keyword>
<evidence type="ECO:0000256" key="2">
    <source>
        <dbReference type="SAM" id="SignalP"/>
    </source>
</evidence>
<feature type="non-terminal residue" evidence="3">
    <location>
        <position position="114"/>
    </location>
</feature>
<keyword evidence="1" id="KW-1133">Transmembrane helix</keyword>
<dbReference type="Proteomes" id="UP000031036">
    <property type="component" value="Unassembled WGS sequence"/>
</dbReference>
<sequence length="114" mass="12947">MRLSSVIVLSIAAVFVSFTERVISKTIVHKETEAKGVVYGEEQQSYRPYNKQALEMWFMVPKNLHQEQSKAERIVLYSMLAIESAALIAMLILFALAYFKIIFRFTGPDDGIGL</sequence>
<feature type="chain" id="PRO_5002095917" evidence="2">
    <location>
        <begin position="25"/>
        <end position="114"/>
    </location>
</feature>
<feature type="signal peptide" evidence="2">
    <location>
        <begin position="1"/>
        <end position="24"/>
    </location>
</feature>
<gene>
    <name evidence="3" type="ORF">Tcan_01101</name>
</gene>
<keyword evidence="1" id="KW-0812">Transmembrane</keyword>
<proteinExistence type="predicted"/>
<feature type="transmembrane region" description="Helical" evidence="1">
    <location>
        <begin position="74"/>
        <end position="99"/>
    </location>
</feature>
<reference evidence="3 4" key="1">
    <citation type="submission" date="2014-11" db="EMBL/GenBank/DDBJ databases">
        <title>Genetic blueprint of the zoonotic pathogen Toxocara canis.</title>
        <authorList>
            <person name="Zhu X.-Q."/>
            <person name="Korhonen P.K."/>
            <person name="Cai H."/>
            <person name="Young N.D."/>
            <person name="Nejsum P."/>
            <person name="von Samson-Himmelstjerna G."/>
            <person name="Boag P.R."/>
            <person name="Tan P."/>
            <person name="Li Q."/>
            <person name="Min J."/>
            <person name="Yang Y."/>
            <person name="Wang X."/>
            <person name="Fang X."/>
            <person name="Hall R.S."/>
            <person name="Hofmann A."/>
            <person name="Sternberg P.W."/>
            <person name="Jex A.R."/>
            <person name="Gasser R.B."/>
        </authorList>
    </citation>
    <scope>NUCLEOTIDE SEQUENCE [LARGE SCALE GENOMIC DNA]</scope>
    <source>
        <strain evidence="3">PN_DK_2014</strain>
    </source>
</reference>
<keyword evidence="4" id="KW-1185">Reference proteome</keyword>
<dbReference type="AlphaFoldDB" id="A0A0B2V501"/>
<organism evidence="3 4">
    <name type="scientific">Toxocara canis</name>
    <name type="common">Canine roundworm</name>
    <dbReference type="NCBI Taxonomy" id="6265"/>
    <lineage>
        <taxon>Eukaryota</taxon>
        <taxon>Metazoa</taxon>
        <taxon>Ecdysozoa</taxon>
        <taxon>Nematoda</taxon>
        <taxon>Chromadorea</taxon>
        <taxon>Rhabditida</taxon>
        <taxon>Spirurina</taxon>
        <taxon>Ascaridomorpha</taxon>
        <taxon>Ascaridoidea</taxon>
        <taxon>Toxocaridae</taxon>
        <taxon>Toxocara</taxon>
    </lineage>
</organism>
<evidence type="ECO:0000313" key="3">
    <source>
        <dbReference type="EMBL" id="KHN78516.1"/>
    </source>
</evidence>
<comment type="caution">
    <text evidence="3">The sequence shown here is derived from an EMBL/GenBank/DDBJ whole genome shotgun (WGS) entry which is preliminary data.</text>
</comment>
<name>A0A0B2V501_TOXCA</name>